<dbReference type="EMBL" id="JBFXLR010000041">
    <property type="protein sequence ID" value="KAL2844438.1"/>
    <property type="molecule type" value="Genomic_DNA"/>
</dbReference>
<feature type="region of interest" description="Disordered" evidence="1">
    <location>
        <begin position="146"/>
        <end position="176"/>
    </location>
</feature>
<reference evidence="2 3" key="1">
    <citation type="submission" date="2024-07" db="EMBL/GenBank/DDBJ databases">
        <title>Section-level genome sequencing and comparative genomics of Aspergillus sections Usti and Cavernicolus.</title>
        <authorList>
            <consortium name="Lawrence Berkeley National Laboratory"/>
            <person name="Nybo J.L."/>
            <person name="Vesth T.C."/>
            <person name="Theobald S."/>
            <person name="Frisvad J.C."/>
            <person name="Larsen T.O."/>
            <person name="Kjaerboelling I."/>
            <person name="Rothschild-Mancinelli K."/>
            <person name="Lyhne E.K."/>
            <person name="Kogle M.E."/>
            <person name="Barry K."/>
            <person name="Clum A."/>
            <person name="Na H."/>
            <person name="Ledsgaard L."/>
            <person name="Lin J."/>
            <person name="Lipzen A."/>
            <person name="Kuo A."/>
            <person name="Riley R."/>
            <person name="Mondo S."/>
            <person name="LaButti K."/>
            <person name="Haridas S."/>
            <person name="Pangalinan J."/>
            <person name="Salamov A.A."/>
            <person name="Simmons B.A."/>
            <person name="Magnuson J.K."/>
            <person name="Chen J."/>
            <person name="Drula E."/>
            <person name="Henrissat B."/>
            <person name="Wiebenga A."/>
            <person name="Lubbers R.J."/>
            <person name="Gomes A.C."/>
            <person name="Macurrencykelacurrency M.R."/>
            <person name="Stajich J."/>
            <person name="Grigoriev I.V."/>
            <person name="Mortensen U.H."/>
            <person name="De vries R.P."/>
            <person name="Baker S.E."/>
            <person name="Andersen M.R."/>
        </authorList>
    </citation>
    <scope>NUCLEOTIDE SEQUENCE [LARGE SCALE GENOMIC DNA]</scope>
    <source>
        <strain evidence="2 3">CBS 756.74</strain>
    </source>
</reference>
<dbReference type="GeneID" id="98161578"/>
<sequence>MPSACHHCGYQSNWHRITCPSRTCRLPKLRTQLRVHGLGNSSTLVGIVHDQTTFMDILATYNRRNGTRYTALWDNHRPHRKIDNFAFVSRKWVRENSEHLYVDWPGKEAAEENAMTQALLREREAGRGSHSNHGYGHRGYDGYADGEDREEGGWGVAPTTKSKGAARFKASNAFRN</sequence>
<comment type="caution">
    <text evidence="2">The sequence shown here is derived from an EMBL/GenBank/DDBJ whole genome shotgun (WGS) entry which is preliminary data.</text>
</comment>
<proteinExistence type="predicted"/>
<gene>
    <name evidence="2" type="ORF">BJX68DRAFT_269669</name>
</gene>
<organism evidence="2 3">
    <name type="scientific">Aspergillus pseudodeflectus</name>
    <dbReference type="NCBI Taxonomy" id="176178"/>
    <lineage>
        <taxon>Eukaryota</taxon>
        <taxon>Fungi</taxon>
        <taxon>Dikarya</taxon>
        <taxon>Ascomycota</taxon>
        <taxon>Pezizomycotina</taxon>
        <taxon>Eurotiomycetes</taxon>
        <taxon>Eurotiomycetidae</taxon>
        <taxon>Eurotiales</taxon>
        <taxon>Aspergillaceae</taxon>
        <taxon>Aspergillus</taxon>
        <taxon>Aspergillus subgen. Nidulantes</taxon>
    </lineage>
</organism>
<dbReference type="RefSeq" id="XP_070896133.1">
    <property type="nucleotide sequence ID" value="XM_071046414.1"/>
</dbReference>
<accession>A0ABR4JZW9</accession>
<evidence type="ECO:0000256" key="1">
    <source>
        <dbReference type="SAM" id="MobiDB-lite"/>
    </source>
</evidence>
<dbReference type="Proteomes" id="UP001610444">
    <property type="component" value="Unassembled WGS sequence"/>
</dbReference>
<protein>
    <submittedName>
        <fullName evidence="2">Uncharacterized protein</fullName>
    </submittedName>
</protein>
<keyword evidence="3" id="KW-1185">Reference proteome</keyword>
<name>A0ABR4JZW9_9EURO</name>
<evidence type="ECO:0000313" key="3">
    <source>
        <dbReference type="Proteomes" id="UP001610444"/>
    </source>
</evidence>
<evidence type="ECO:0000313" key="2">
    <source>
        <dbReference type="EMBL" id="KAL2844438.1"/>
    </source>
</evidence>